<feature type="region of interest" description="Disordered" evidence="1">
    <location>
        <begin position="136"/>
        <end position="233"/>
    </location>
</feature>
<feature type="compositionally biased region" description="Polar residues" evidence="1">
    <location>
        <begin position="198"/>
        <end position="215"/>
    </location>
</feature>
<reference evidence="2 3" key="1">
    <citation type="journal article" date="2024" name="BMC Biol.">
        <title>Comparative genomics of Ascetosporea gives new insight into the evolutionary basis for animal parasitism in Rhizaria.</title>
        <authorList>
            <person name="Hiltunen Thoren M."/>
            <person name="Onut-Brannstrom I."/>
            <person name="Alfjorden A."/>
            <person name="Peckova H."/>
            <person name="Swords F."/>
            <person name="Hooper C."/>
            <person name="Holzer A.S."/>
            <person name="Bass D."/>
            <person name="Burki F."/>
        </authorList>
    </citation>
    <scope>NUCLEOTIDE SEQUENCE [LARGE SCALE GENOMIC DNA]</scope>
    <source>
        <strain evidence="2">20-A016</strain>
    </source>
</reference>
<evidence type="ECO:0000313" key="3">
    <source>
        <dbReference type="Proteomes" id="UP001439008"/>
    </source>
</evidence>
<proteinExistence type="predicted"/>
<evidence type="ECO:0000313" key="2">
    <source>
        <dbReference type="EMBL" id="MES1920494.1"/>
    </source>
</evidence>
<dbReference type="EMBL" id="JBDODL010000703">
    <property type="protein sequence ID" value="MES1920494.1"/>
    <property type="molecule type" value="Genomic_DNA"/>
</dbReference>
<feature type="compositionally biased region" description="Basic and acidic residues" evidence="1">
    <location>
        <begin position="216"/>
        <end position="233"/>
    </location>
</feature>
<comment type="caution">
    <text evidence="2">The sequence shown here is derived from an EMBL/GenBank/DDBJ whole genome shotgun (WGS) entry which is preliminary data.</text>
</comment>
<dbReference type="Proteomes" id="UP001439008">
    <property type="component" value="Unassembled WGS sequence"/>
</dbReference>
<evidence type="ECO:0000256" key="1">
    <source>
        <dbReference type="SAM" id="MobiDB-lite"/>
    </source>
</evidence>
<name>A0ABV2ALG6_9EUKA</name>
<gene>
    <name evidence="2" type="ORF">MHBO_002158</name>
</gene>
<sequence length="538" mass="62183">MLSYYWRRLSVNMWLHRTINKNTKKHVKFRSTIDKNYLLNELSNASCYNHCYSKEPVRFSATGGAAEGGLSSVLQKHENFLFNTNPPNPPSFLTPIEKLRKDPKNSHEINLGVPREIEIVHGIFLNLANAFFKQENDKTENSSPKNRVESADKIFQSENSIIQIPSKPKVTEENENFAKNDANENSKTLTETRKNKVDLNNLQTRKNEESQTIGNDKQKSSEQLKTNKIEQTETDDQKQKEILKFYTNFINSEKLDLAKQNPQKSFWDEVFGVYFGIGADYSENLESFAARRSISNGAQEETSAMRRLVLNSDWYYFLRLLHKLLVSLDKLRVGVYNSVGDDGMIRDILQMAKDGPKKIFEEQSQVKSKELFCQSLVLFFKTLKAAEILISDKTSLRLMSLCKSYVRCLVTLNRKKVYMNDKEDPEISTGLKSVRKLFMKRCADMNSKETLIYLESNINQHKMCFGYLKEPETPEKMFEQNSPKQKEERISIDQKQPEINTAPQMRQNLNVFSRMSINQSKETNPFLISTPVSPSENV</sequence>
<accession>A0ABV2ALG6</accession>
<organism evidence="2 3">
    <name type="scientific">Bonamia ostreae</name>
    <dbReference type="NCBI Taxonomy" id="126728"/>
    <lineage>
        <taxon>Eukaryota</taxon>
        <taxon>Sar</taxon>
        <taxon>Rhizaria</taxon>
        <taxon>Endomyxa</taxon>
        <taxon>Ascetosporea</taxon>
        <taxon>Haplosporida</taxon>
        <taxon>Bonamia</taxon>
    </lineage>
</organism>
<keyword evidence="3" id="KW-1185">Reference proteome</keyword>
<protein>
    <submittedName>
        <fullName evidence="2">Uncharacterized protein</fullName>
    </submittedName>
</protein>
<feature type="compositionally biased region" description="Basic and acidic residues" evidence="1">
    <location>
        <begin position="136"/>
        <end position="152"/>
    </location>
</feature>
<feature type="compositionally biased region" description="Basic and acidic residues" evidence="1">
    <location>
        <begin position="169"/>
        <end position="197"/>
    </location>
</feature>